<evidence type="ECO:0000313" key="2">
    <source>
        <dbReference type="EMBL" id="RKP24246.1"/>
    </source>
</evidence>
<dbReference type="EMBL" id="KZ990353">
    <property type="protein sequence ID" value="RKP24246.1"/>
    <property type="molecule type" value="Genomic_DNA"/>
</dbReference>
<dbReference type="Proteomes" id="UP000278143">
    <property type="component" value="Unassembled WGS sequence"/>
</dbReference>
<sequence length="710" mass="79013">MPLSFANLVMGARHRRHVSTPDIRTQSGPNGETYAQLPPLARIFATPRWQLPASIKSVRHKRKPSPKQLFNKVFRPSKLAKQAQITEADVLRETEVALSIIEETNAINNTATAESVAPRPLTTIHTPNAVAADDVRWVSTPVEAANHPFTVYTRADDELRALTDRFVNSNAETVRNLAPRAHILHQQQLRALHVLVRMMVPRSRFGPQAYRSRIPQDDRNELERDGYCESVLFAARALARGYRIRGAERDTFELRDLGVALYAAYEAVRVRLRCELARITPSSVDTLLMRYAFLDALRHASRPTQNLEADEWTHSTDDEDIELYTVLQCDTAFTCRSARKRAEQDANISALMGIRAALMDFHRSWVAFERAVCRCYFCTEGHRPGCRHQGEISCKVVQQWRDTLTIAVHEQLLDANMVAEVDPSVVLAVPRLALLDTALRDMGALCTRPVTLAPVSKARSCPNLISAAAAAAGRPTSGNTAESASQMQQHDMSPEGHGLMQTDPDNEPDVWWTGYSGGLVALRAELRTFSTKDLRQLRRRLVLSTMAAENASELPVLAKSAKVDAAFRSICAHADALHSGAGAQRCLALLGRVLDGFSNELESRLAHIQANGNGALRLAGRNASANHEHHHHQHEHHQHAEDDFHDSASIISSDDLQRSSDSFAGDDEELRDPSRRGRMSRGHDAHHVNMMMTSTKVPMTPTRRTAALMR</sequence>
<protein>
    <submittedName>
        <fullName evidence="2">Uncharacterized protein</fullName>
    </submittedName>
</protein>
<proteinExistence type="predicted"/>
<feature type="compositionally biased region" description="Polar residues" evidence="1">
    <location>
        <begin position="476"/>
        <end position="491"/>
    </location>
</feature>
<evidence type="ECO:0000313" key="3">
    <source>
        <dbReference type="Proteomes" id="UP000278143"/>
    </source>
</evidence>
<name>A0A4P9YW15_9FUNG</name>
<feature type="compositionally biased region" description="Basic and acidic residues" evidence="1">
    <location>
        <begin position="671"/>
        <end position="687"/>
    </location>
</feature>
<reference evidence="3" key="1">
    <citation type="journal article" date="2018" name="Nat. Microbiol.">
        <title>Leveraging single-cell genomics to expand the fungal tree of life.</title>
        <authorList>
            <person name="Ahrendt S.R."/>
            <person name="Quandt C.A."/>
            <person name="Ciobanu D."/>
            <person name="Clum A."/>
            <person name="Salamov A."/>
            <person name="Andreopoulos B."/>
            <person name="Cheng J.F."/>
            <person name="Woyke T."/>
            <person name="Pelin A."/>
            <person name="Henrissat B."/>
            <person name="Reynolds N.K."/>
            <person name="Benny G.L."/>
            <person name="Smith M.E."/>
            <person name="James T.Y."/>
            <person name="Grigoriev I.V."/>
        </authorList>
    </citation>
    <scope>NUCLEOTIDE SEQUENCE [LARGE SCALE GENOMIC DNA]</scope>
    <source>
        <strain evidence="3">Benny S71-1</strain>
    </source>
</reference>
<accession>A0A4P9YW15</accession>
<dbReference type="AlphaFoldDB" id="A0A4P9YW15"/>
<evidence type="ECO:0000256" key="1">
    <source>
        <dbReference type="SAM" id="MobiDB-lite"/>
    </source>
</evidence>
<feature type="region of interest" description="Disordered" evidence="1">
    <location>
        <begin position="622"/>
        <end position="642"/>
    </location>
</feature>
<organism evidence="2 3">
    <name type="scientific">Syncephalis pseudoplumigaleata</name>
    <dbReference type="NCBI Taxonomy" id="1712513"/>
    <lineage>
        <taxon>Eukaryota</taxon>
        <taxon>Fungi</taxon>
        <taxon>Fungi incertae sedis</taxon>
        <taxon>Zoopagomycota</taxon>
        <taxon>Zoopagomycotina</taxon>
        <taxon>Zoopagomycetes</taxon>
        <taxon>Zoopagales</taxon>
        <taxon>Piptocephalidaceae</taxon>
        <taxon>Syncephalis</taxon>
    </lineage>
</organism>
<keyword evidence="3" id="KW-1185">Reference proteome</keyword>
<feature type="region of interest" description="Disordered" evidence="1">
    <location>
        <begin position="472"/>
        <end position="497"/>
    </location>
</feature>
<dbReference type="OrthoDB" id="20035at2759"/>
<feature type="compositionally biased region" description="Basic residues" evidence="1">
    <location>
        <begin position="628"/>
        <end position="637"/>
    </location>
</feature>
<feature type="region of interest" description="Disordered" evidence="1">
    <location>
        <begin position="655"/>
        <end position="710"/>
    </location>
</feature>
<gene>
    <name evidence="2" type="ORF">SYNPS1DRAFT_23661</name>
</gene>